<gene>
    <name evidence="10" type="ORF">ESB13_02915</name>
</gene>
<evidence type="ECO:0000313" key="11">
    <source>
        <dbReference type="Proteomes" id="UP000290545"/>
    </source>
</evidence>
<keyword evidence="5 8" id="KW-0812">Transmembrane</keyword>
<sequence length="471" mass="51123">MLRNKTQVLITLMIGTSMAAIDSSIVNVSLPVIQKQFNVEVDDVSLVVTSYMITFLLFIPLTAWLKNRFGYYRLYMGSIILFTIGSLLCSLSPGLPLLVASRIVQAIGGGAITPTSLGILSENYPPEERGSAIGWWGIGNVMGPALGPTLGGVLTQYLGWESIFYVNVPIGFIAIILNSRYLGFLRKQPVVDSPLDVKGYLLFASSILALQCTLTTAGSRYGFTSWQFAGGIILTLVFFWLFIRSSKRKNALLDLSVFRNVGFNRAFIIVAIRSLALFGGMFFLPFLLQGLLGYTEIQSALLLLPNALVMLVTRPLAGKLADKGMIRNISLVGICLLSASFFLFARIDAGAAIWFIVLAMVIRGLGLSFLIAPVSTAMLNAVDKSQTATATSLNSLMLQLGGSVGIAISGSIHSYIYDHYTAKEYPQALAEHFALQDGFIFTAVLILAALIPAMKLPQKIYRDLPDKEALG</sequence>
<dbReference type="PROSITE" id="PS50850">
    <property type="entry name" value="MFS"/>
    <property type="match status" value="1"/>
</dbReference>
<evidence type="ECO:0000256" key="6">
    <source>
        <dbReference type="ARBA" id="ARBA00022989"/>
    </source>
</evidence>
<protein>
    <submittedName>
        <fullName evidence="10">DHA2 family efflux MFS transporter permease subunit</fullName>
    </submittedName>
</protein>
<comment type="similarity">
    <text evidence="2">Belongs to the major facilitator superfamily. EmrB family.</text>
</comment>
<organism evidence="10 11">
    <name type="scientific">Filimonas effusa</name>
    <dbReference type="NCBI Taxonomy" id="2508721"/>
    <lineage>
        <taxon>Bacteria</taxon>
        <taxon>Pseudomonadati</taxon>
        <taxon>Bacteroidota</taxon>
        <taxon>Chitinophagia</taxon>
        <taxon>Chitinophagales</taxon>
        <taxon>Chitinophagaceae</taxon>
        <taxon>Filimonas</taxon>
    </lineage>
</organism>
<feature type="transmembrane region" description="Helical" evidence="8">
    <location>
        <begin position="393"/>
        <end position="413"/>
    </location>
</feature>
<dbReference type="InterPro" id="IPR011701">
    <property type="entry name" value="MFS"/>
</dbReference>
<reference evidence="10 11" key="1">
    <citation type="submission" date="2019-01" db="EMBL/GenBank/DDBJ databases">
        <title>Filimonas sp. strain TTM-71.</title>
        <authorList>
            <person name="Chen W.-M."/>
        </authorList>
    </citation>
    <scope>NUCLEOTIDE SEQUENCE [LARGE SCALE GENOMIC DNA]</scope>
    <source>
        <strain evidence="10 11">TTM-71</strain>
    </source>
</reference>
<keyword evidence="7 8" id="KW-0472">Membrane</keyword>
<feature type="transmembrane region" description="Helical" evidence="8">
    <location>
        <begin position="263"/>
        <end position="288"/>
    </location>
</feature>
<keyword evidence="4" id="KW-1003">Cell membrane</keyword>
<dbReference type="AlphaFoldDB" id="A0A4Q1D8V8"/>
<dbReference type="EMBL" id="SDHZ01000001">
    <property type="protein sequence ID" value="RXK85782.1"/>
    <property type="molecule type" value="Genomic_DNA"/>
</dbReference>
<feature type="transmembrane region" description="Helical" evidence="8">
    <location>
        <begin position="223"/>
        <end position="243"/>
    </location>
</feature>
<dbReference type="GO" id="GO:0005886">
    <property type="term" value="C:plasma membrane"/>
    <property type="evidence" value="ECO:0007669"/>
    <property type="project" value="UniProtKB-SubCell"/>
</dbReference>
<evidence type="ECO:0000256" key="5">
    <source>
        <dbReference type="ARBA" id="ARBA00022692"/>
    </source>
</evidence>
<feature type="transmembrane region" description="Helical" evidence="8">
    <location>
        <begin position="43"/>
        <end position="65"/>
    </location>
</feature>
<dbReference type="Gene3D" id="1.20.1250.20">
    <property type="entry name" value="MFS general substrate transporter like domains"/>
    <property type="match status" value="1"/>
</dbReference>
<feature type="transmembrane region" description="Helical" evidence="8">
    <location>
        <begin position="433"/>
        <end position="453"/>
    </location>
</feature>
<evidence type="ECO:0000256" key="7">
    <source>
        <dbReference type="ARBA" id="ARBA00023136"/>
    </source>
</evidence>
<dbReference type="PANTHER" id="PTHR42718:SF9">
    <property type="entry name" value="MAJOR FACILITATOR SUPERFAMILY MULTIDRUG TRANSPORTER MFSC"/>
    <property type="match status" value="1"/>
</dbReference>
<dbReference type="OrthoDB" id="9807274at2"/>
<dbReference type="PRINTS" id="PR01036">
    <property type="entry name" value="TCRTETB"/>
</dbReference>
<evidence type="ECO:0000259" key="9">
    <source>
        <dbReference type="PROSITE" id="PS50850"/>
    </source>
</evidence>
<dbReference type="RefSeq" id="WP_129001534.1">
    <property type="nucleotide sequence ID" value="NZ_SDHZ01000001.1"/>
</dbReference>
<dbReference type="GO" id="GO:0022857">
    <property type="term" value="F:transmembrane transporter activity"/>
    <property type="evidence" value="ECO:0007669"/>
    <property type="project" value="InterPro"/>
</dbReference>
<dbReference type="InterPro" id="IPR004638">
    <property type="entry name" value="EmrB-like"/>
</dbReference>
<feature type="transmembrane region" description="Helical" evidence="8">
    <location>
        <begin position="157"/>
        <end position="178"/>
    </location>
</feature>
<feature type="transmembrane region" description="Helical" evidence="8">
    <location>
        <begin position="353"/>
        <end position="372"/>
    </location>
</feature>
<dbReference type="Gene3D" id="1.20.1720.10">
    <property type="entry name" value="Multidrug resistance protein D"/>
    <property type="match status" value="1"/>
</dbReference>
<evidence type="ECO:0000313" key="10">
    <source>
        <dbReference type="EMBL" id="RXK85782.1"/>
    </source>
</evidence>
<accession>A0A4Q1D8V8</accession>
<dbReference type="InterPro" id="IPR020846">
    <property type="entry name" value="MFS_dom"/>
</dbReference>
<feature type="transmembrane region" description="Helical" evidence="8">
    <location>
        <begin position="329"/>
        <end position="347"/>
    </location>
</feature>
<evidence type="ECO:0000256" key="1">
    <source>
        <dbReference type="ARBA" id="ARBA00004651"/>
    </source>
</evidence>
<feature type="domain" description="Major facilitator superfamily (MFS) profile" evidence="9">
    <location>
        <begin position="8"/>
        <end position="461"/>
    </location>
</feature>
<dbReference type="Pfam" id="PF07690">
    <property type="entry name" value="MFS_1"/>
    <property type="match status" value="1"/>
</dbReference>
<comment type="caution">
    <text evidence="10">The sequence shown here is derived from an EMBL/GenBank/DDBJ whole genome shotgun (WGS) entry which is preliminary data.</text>
</comment>
<evidence type="ECO:0000256" key="4">
    <source>
        <dbReference type="ARBA" id="ARBA00022475"/>
    </source>
</evidence>
<feature type="transmembrane region" description="Helical" evidence="8">
    <location>
        <begin position="300"/>
        <end position="317"/>
    </location>
</feature>
<keyword evidence="6 8" id="KW-1133">Transmembrane helix</keyword>
<name>A0A4Q1D8V8_9BACT</name>
<keyword evidence="11" id="KW-1185">Reference proteome</keyword>
<evidence type="ECO:0000256" key="8">
    <source>
        <dbReference type="SAM" id="Phobius"/>
    </source>
</evidence>
<feature type="transmembrane region" description="Helical" evidence="8">
    <location>
        <begin position="72"/>
        <end position="93"/>
    </location>
</feature>
<proteinExistence type="inferred from homology"/>
<dbReference type="PANTHER" id="PTHR42718">
    <property type="entry name" value="MAJOR FACILITATOR SUPERFAMILY MULTIDRUG TRANSPORTER MFSC"/>
    <property type="match status" value="1"/>
</dbReference>
<feature type="transmembrane region" description="Helical" evidence="8">
    <location>
        <begin position="132"/>
        <end position="151"/>
    </location>
</feature>
<dbReference type="NCBIfam" id="TIGR00711">
    <property type="entry name" value="efflux_EmrB"/>
    <property type="match status" value="1"/>
</dbReference>
<evidence type="ECO:0000256" key="3">
    <source>
        <dbReference type="ARBA" id="ARBA00022448"/>
    </source>
</evidence>
<comment type="subcellular location">
    <subcellularLocation>
        <location evidence="1">Cell membrane</location>
        <topology evidence="1">Multi-pass membrane protein</topology>
    </subcellularLocation>
</comment>
<dbReference type="Proteomes" id="UP000290545">
    <property type="component" value="Unassembled WGS sequence"/>
</dbReference>
<evidence type="ECO:0000256" key="2">
    <source>
        <dbReference type="ARBA" id="ARBA00008537"/>
    </source>
</evidence>
<dbReference type="CDD" id="cd17503">
    <property type="entry name" value="MFS_LmrB_MDR_like"/>
    <property type="match status" value="1"/>
</dbReference>
<dbReference type="SUPFAM" id="SSF103473">
    <property type="entry name" value="MFS general substrate transporter"/>
    <property type="match status" value="1"/>
</dbReference>
<dbReference type="InterPro" id="IPR036259">
    <property type="entry name" value="MFS_trans_sf"/>
</dbReference>
<keyword evidence="3" id="KW-0813">Transport</keyword>